<dbReference type="EMBL" id="CAESAQ020000051">
    <property type="protein sequence ID" value="CAB5498596.1"/>
    <property type="molecule type" value="Genomic_DNA"/>
</dbReference>
<sequence>MKKRSATIFFEKYITIAITSLGWNVGKYASGLSWHLSILS</sequence>
<dbReference type="RefSeq" id="WP_273543769.1">
    <property type="nucleotide sequence ID" value="NZ_CAESAQ020000051.1"/>
</dbReference>
<organism evidence="1 2">
    <name type="scientific">Bathymodiolus thermophilus thioautotrophic gill symbiont</name>
    <dbReference type="NCBI Taxonomy" id="2360"/>
    <lineage>
        <taxon>Bacteria</taxon>
        <taxon>Pseudomonadati</taxon>
        <taxon>Pseudomonadota</taxon>
        <taxon>Gammaproteobacteria</taxon>
        <taxon>sulfur-oxidizing symbionts</taxon>
    </lineage>
</organism>
<evidence type="ECO:0000313" key="2">
    <source>
        <dbReference type="Proteomes" id="UP000643672"/>
    </source>
</evidence>
<evidence type="ECO:0000313" key="1">
    <source>
        <dbReference type="EMBL" id="CAB5498596.1"/>
    </source>
</evidence>
<proteinExistence type="predicted"/>
<name>A0A8H8XDI7_9GAMM</name>
<dbReference type="AlphaFoldDB" id="A0A8H8XDI7"/>
<gene>
    <name evidence="1" type="ORF">THERMOS_873</name>
</gene>
<dbReference type="Proteomes" id="UP000643672">
    <property type="component" value="Unassembled WGS sequence"/>
</dbReference>
<comment type="caution">
    <text evidence="1">The sequence shown here is derived from an EMBL/GenBank/DDBJ whole genome shotgun (WGS) entry which is preliminary data.</text>
</comment>
<accession>A0A8H8XDI7</accession>
<protein>
    <submittedName>
        <fullName evidence="1">Uncharacterized protein</fullName>
    </submittedName>
</protein>
<reference evidence="1 2" key="1">
    <citation type="submission" date="2020-05" db="EMBL/GenBank/DDBJ databases">
        <authorList>
            <person name="Petersen J."/>
            <person name="Sayavedra L."/>
        </authorList>
    </citation>
    <scope>NUCLEOTIDE SEQUENCE [LARGE SCALE GENOMIC DNA]</scope>
    <source>
        <strain evidence="1">B thermophilus SOXS</strain>
    </source>
</reference>
<keyword evidence="2" id="KW-1185">Reference proteome</keyword>